<evidence type="ECO:0000256" key="3">
    <source>
        <dbReference type="SAM" id="SignalP"/>
    </source>
</evidence>
<feature type="signal peptide" evidence="3">
    <location>
        <begin position="1"/>
        <end position="22"/>
    </location>
</feature>
<feature type="region of interest" description="Disordered" evidence="2">
    <location>
        <begin position="19"/>
        <end position="394"/>
    </location>
</feature>
<evidence type="ECO:0000259" key="4">
    <source>
        <dbReference type="PROSITE" id="PS51123"/>
    </source>
</evidence>
<dbReference type="InterPro" id="IPR050330">
    <property type="entry name" value="Bact_OuterMem_StrucFunc"/>
</dbReference>
<feature type="compositionally biased region" description="Low complexity" evidence="2">
    <location>
        <begin position="365"/>
        <end position="384"/>
    </location>
</feature>
<protein>
    <recommendedName>
        <fullName evidence="4">OmpA-like domain-containing protein</fullName>
    </recommendedName>
</protein>
<keyword evidence="3" id="KW-0732">Signal</keyword>
<evidence type="ECO:0000313" key="5">
    <source>
        <dbReference type="EMBL" id="PSH69652.1"/>
    </source>
</evidence>
<dbReference type="SUPFAM" id="SSF103088">
    <property type="entry name" value="OmpA-like"/>
    <property type="match status" value="1"/>
</dbReference>
<dbReference type="OrthoDB" id="9792021at2"/>
<comment type="caution">
    <text evidence="5">The sequence shown here is derived from an EMBL/GenBank/DDBJ whole genome shotgun (WGS) entry which is preliminary data.</text>
</comment>
<evidence type="ECO:0000256" key="2">
    <source>
        <dbReference type="SAM" id="MobiDB-lite"/>
    </source>
</evidence>
<keyword evidence="6" id="KW-1185">Reference proteome</keyword>
<feature type="compositionally biased region" description="Basic and acidic residues" evidence="2">
    <location>
        <begin position="225"/>
        <end position="261"/>
    </location>
</feature>
<feature type="compositionally biased region" description="Basic and acidic residues" evidence="2">
    <location>
        <begin position="113"/>
        <end position="127"/>
    </location>
</feature>
<dbReference type="GO" id="GO:0016020">
    <property type="term" value="C:membrane"/>
    <property type="evidence" value="ECO:0007669"/>
    <property type="project" value="UniProtKB-UniRule"/>
</dbReference>
<reference evidence="6" key="1">
    <citation type="submission" date="2017-11" db="EMBL/GenBank/DDBJ databases">
        <authorList>
            <person name="Kuznetsova I."/>
            <person name="Sazanova A."/>
            <person name="Chirak E."/>
            <person name="Safronova V."/>
            <person name="Willems A."/>
        </authorList>
    </citation>
    <scope>NUCLEOTIDE SEQUENCE [LARGE SCALE GENOMIC DNA]</scope>
    <source>
        <strain evidence="6">STM 196</strain>
    </source>
</reference>
<keyword evidence="1" id="KW-0472">Membrane</keyword>
<dbReference type="PANTHER" id="PTHR30329:SF21">
    <property type="entry name" value="LIPOPROTEIN YIAD-RELATED"/>
    <property type="match status" value="1"/>
</dbReference>
<proteinExistence type="predicted"/>
<dbReference type="PANTHER" id="PTHR30329">
    <property type="entry name" value="STATOR ELEMENT OF FLAGELLAR MOTOR COMPLEX"/>
    <property type="match status" value="1"/>
</dbReference>
<feature type="compositionally biased region" description="Low complexity" evidence="2">
    <location>
        <begin position="307"/>
        <end position="334"/>
    </location>
</feature>
<evidence type="ECO:0000256" key="1">
    <source>
        <dbReference type="PROSITE-ProRule" id="PRU00473"/>
    </source>
</evidence>
<dbReference type="InterPro" id="IPR006665">
    <property type="entry name" value="OmpA-like"/>
</dbReference>
<evidence type="ECO:0000313" key="6">
    <source>
        <dbReference type="Proteomes" id="UP000241444"/>
    </source>
</evidence>
<feature type="compositionally biased region" description="Basic and acidic residues" evidence="2">
    <location>
        <begin position="178"/>
        <end position="219"/>
    </location>
</feature>
<feature type="domain" description="OmpA-like" evidence="4">
    <location>
        <begin position="581"/>
        <end position="701"/>
    </location>
</feature>
<dbReference type="InterPro" id="IPR036737">
    <property type="entry name" value="OmpA-like_sf"/>
</dbReference>
<organism evidence="5 6">
    <name type="scientific">Phyllobacterium brassicacearum</name>
    <dbReference type="NCBI Taxonomy" id="314235"/>
    <lineage>
        <taxon>Bacteria</taxon>
        <taxon>Pseudomonadati</taxon>
        <taxon>Pseudomonadota</taxon>
        <taxon>Alphaproteobacteria</taxon>
        <taxon>Hyphomicrobiales</taxon>
        <taxon>Phyllobacteriaceae</taxon>
        <taxon>Phyllobacterium</taxon>
    </lineage>
</organism>
<dbReference type="AlphaFoldDB" id="A0A2P7BTD0"/>
<accession>A0A2P7BTD0</accession>
<feature type="chain" id="PRO_5015145103" description="OmpA-like domain-containing protein" evidence="3">
    <location>
        <begin position="23"/>
        <end position="709"/>
    </location>
</feature>
<name>A0A2P7BTD0_9HYPH</name>
<dbReference type="Pfam" id="PF00691">
    <property type="entry name" value="OmpA"/>
    <property type="match status" value="1"/>
</dbReference>
<feature type="compositionally biased region" description="Low complexity" evidence="2">
    <location>
        <begin position="103"/>
        <end position="112"/>
    </location>
</feature>
<dbReference type="PROSITE" id="PS51123">
    <property type="entry name" value="OMPA_2"/>
    <property type="match status" value="1"/>
</dbReference>
<dbReference type="Proteomes" id="UP000241444">
    <property type="component" value="Unassembled WGS sequence"/>
</dbReference>
<feature type="compositionally biased region" description="Basic and acidic residues" evidence="2">
    <location>
        <begin position="135"/>
        <end position="172"/>
    </location>
</feature>
<dbReference type="EMBL" id="PGGO01000004">
    <property type="protein sequence ID" value="PSH69652.1"/>
    <property type="molecule type" value="Genomic_DNA"/>
</dbReference>
<dbReference type="CDD" id="cd07185">
    <property type="entry name" value="OmpA_C-like"/>
    <property type="match status" value="1"/>
</dbReference>
<dbReference type="Gene3D" id="3.30.1330.60">
    <property type="entry name" value="OmpA-like domain"/>
    <property type="match status" value="1"/>
</dbReference>
<feature type="compositionally biased region" description="Basic and acidic residues" evidence="2">
    <location>
        <begin position="91"/>
        <end position="102"/>
    </location>
</feature>
<sequence length="709" mass="76578">MKRTALFFASTAILFSSPSAMAEQPPLNRPFISSNSNVPPLMLAQAEQAAPEEDPAAEELKRKGAKQAEQAQKRAAEEAEAGAKAQQQAEEQAKQQAEEAAKASEAQAAQQAKEAKRAAQAEADKAAEQQQAVEEEAKRKAAAEAKAAKAAEKEAAQETEKAKRAAEVEANKAAEQQKAIEEEVRKKAAAEAEAAKAAEQDTAKETEKAKKAAEQEAAKAAEAQKAAEEEARKKADGAQKAADKQSEKAAEEAKKAADEAAKQAPAQPTPETPATAEQPSSDQPATATGEKPIAPAQEAKPAKPVDPATGQPAPDGTATAPATTPDSPAQPAQQEASPLPANAAPVLDSAKPAPVVDGKGGKAGQAVEAPATQQPVAQEPAAAAAPPPKSDADVQQALAPIKIEPVLVEKGTRIKQRPRDERPSDVQVIKQFDDRTIVEVNNNVFVESSDRPRMSRNAQEVYYEDLPRRRTRETIVRENGVQIVTIRNRYGDVIQRSRVMPDGREVLLTYTPDYDREERLAWRDPGDDLPPLRLTIPVSDYILDAEEAPEEDVYEFFAQPPVERVERIYSIDEVKRSARIRDKVRRVDLDTITFQFGSAEIGEDQIERIESVAKAMAQILKKNPAETFLIEGHTDAVGSDQANLVLSDKRAESVAQALTNVFDIPPENMATQGYGERYLKIKSDTPEQQNRRVAIRRITPLVAPVASSQ</sequence>
<gene>
    <name evidence="5" type="ORF">CU102_07125</name>
</gene>